<keyword evidence="4" id="KW-1185">Reference proteome</keyword>
<proteinExistence type="predicted"/>
<gene>
    <name evidence="3" type="ORF">GCM10010919_18340</name>
</gene>
<evidence type="ECO:0000256" key="2">
    <source>
        <dbReference type="SAM" id="SignalP"/>
    </source>
</evidence>
<feature type="chain" id="PRO_5046692781" evidence="2">
    <location>
        <begin position="24"/>
        <end position="96"/>
    </location>
</feature>
<feature type="signal peptide" evidence="2">
    <location>
        <begin position="1"/>
        <end position="23"/>
    </location>
</feature>
<feature type="region of interest" description="Disordered" evidence="1">
    <location>
        <begin position="77"/>
        <end position="96"/>
    </location>
</feature>
<evidence type="ECO:0000256" key="1">
    <source>
        <dbReference type="SAM" id="MobiDB-lite"/>
    </source>
</evidence>
<evidence type="ECO:0000313" key="4">
    <source>
        <dbReference type="Proteomes" id="UP000659697"/>
    </source>
</evidence>
<name>A0ABQ3L037_9ALTE</name>
<sequence length="96" mass="10219">MKTVTNTILASLFGLSLLIPASANTLSDLTTEVLTKQLTELQESIKNQTKQAIESTAKQLAEQFSLTAATPAQLSSNAQAVADKVQAEESPQAEEE</sequence>
<evidence type="ECO:0000313" key="3">
    <source>
        <dbReference type="EMBL" id="GHG68901.1"/>
    </source>
</evidence>
<dbReference type="Proteomes" id="UP000659697">
    <property type="component" value="Unassembled WGS sequence"/>
</dbReference>
<accession>A0ABQ3L037</accession>
<keyword evidence="2" id="KW-0732">Signal</keyword>
<protein>
    <submittedName>
        <fullName evidence="3">Uncharacterized protein</fullName>
    </submittedName>
</protein>
<dbReference type="RefSeq" id="WP_189432524.1">
    <property type="nucleotide sequence ID" value="NZ_BNAO01000004.1"/>
</dbReference>
<organism evidence="3 4">
    <name type="scientific">Alishewanella longhuensis</name>
    <dbReference type="NCBI Taxonomy" id="1091037"/>
    <lineage>
        <taxon>Bacteria</taxon>
        <taxon>Pseudomonadati</taxon>
        <taxon>Pseudomonadota</taxon>
        <taxon>Gammaproteobacteria</taxon>
        <taxon>Alteromonadales</taxon>
        <taxon>Alteromonadaceae</taxon>
        <taxon>Alishewanella</taxon>
    </lineage>
</organism>
<reference evidence="4" key="1">
    <citation type="journal article" date="2019" name="Int. J. Syst. Evol. Microbiol.">
        <title>The Global Catalogue of Microorganisms (GCM) 10K type strain sequencing project: providing services to taxonomists for standard genome sequencing and annotation.</title>
        <authorList>
            <consortium name="The Broad Institute Genomics Platform"/>
            <consortium name="The Broad Institute Genome Sequencing Center for Infectious Disease"/>
            <person name="Wu L."/>
            <person name="Ma J."/>
        </authorList>
    </citation>
    <scope>NUCLEOTIDE SEQUENCE [LARGE SCALE GENOMIC DNA]</scope>
    <source>
        <strain evidence="4">CGMCC 1.7003</strain>
    </source>
</reference>
<comment type="caution">
    <text evidence="3">The sequence shown here is derived from an EMBL/GenBank/DDBJ whole genome shotgun (WGS) entry which is preliminary data.</text>
</comment>
<dbReference type="EMBL" id="BNAO01000004">
    <property type="protein sequence ID" value="GHG68901.1"/>
    <property type="molecule type" value="Genomic_DNA"/>
</dbReference>